<comment type="similarity">
    <text evidence="1">Belongs to the PNP/UDP phosphorylase family.</text>
</comment>
<dbReference type="InterPro" id="IPR000845">
    <property type="entry name" value="Nucleoside_phosphorylase_d"/>
</dbReference>
<dbReference type="SUPFAM" id="SSF53167">
    <property type="entry name" value="Purine and uridine phosphorylases"/>
    <property type="match status" value="1"/>
</dbReference>
<feature type="binding site" evidence="2">
    <location>
        <position position="271"/>
    </location>
    <ligand>
        <name>substrate</name>
    </ligand>
</feature>
<dbReference type="InterPro" id="IPR035994">
    <property type="entry name" value="Nucleoside_phosphorylase_sf"/>
</dbReference>
<dbReference type="GO" id="GO:0004850">
    <property type="term" value="F:uridine phosphorylase activity"/>
    <property type="evidence" value="ECO:0007669"/>
    <property type="project" value="InterPro"/>
</dbReference>
<dbReference type="GO" id="GO:0009166">
    <property type="term" value="P:nucleotide catabolic process"/>
    <property type="evidence" value="ECO:0007669"/>
    <property type="project" value="InterPro"/>
</dbReference>
<evidence type="ECO:0000256" key="1">
    <source>
        <dbReference type="ARBA" id="ARBA00010456"/>
    </source>
</evidence>
<name>A0A915ESM2_9CEST</name>
<evidence type="ECO:0000256" key="2">
    <source>
        <dbReference type="PIRSR" id="PIRSR610059-50"/>
    </source>
</evidence>
<feature type="binding site" evidence="2">
    <location>
        <position position="269"/>
    </location>
    <ligand>
        <name>substrate</name>
    </ligand>
</feature>
<feature type="binding site" evidence="2">
    <location>
        <position position="133"/>
    </location>
    <ligand>
        <name>phosphate</name>
        <dbReference type="ChEBI" id="CHEBI:43474"/>
    </ligand>
</feature>
<dbReference type="GO" id="GO:0005829">
    <property type="term" value="C:cytosol"/>
    <property type="evidence" value="ECO:0007669"/>
    <property type="project" value="TreeGrafter"/>
</dbReference>
<feature type="binding site" evidence="2">
    <location>
        <begin position="177"/>
        <end position="180"/>
    </location>
    <ligand>
        <name>phosphate</name>
        <dbReference type="ChEBI" id="CHEBI:43474"/>
    </ligand>
</feature>
<proteinExistence type="inferred from homology"/>
<dbReference type="InterPro" id="IPR010059">
    <property type="entry name" value="Uridine_phosphorylase_euk"/>
</dbReference>
<protein>
    <submittedName>
        <fullName evidence="5">Nucleoside phosphorylase domain-containing protein</fullName>
    </submittedName>
</protein>
<dbReference type="AlphaFoldDB" id="A0A915ESM2"/>
<sequence length="359" mass="39914">MDRSLPLPLTLTIPMTMALWGLIIKGDNLKSEVILRVVVLEGLRLGSDMSNSIHNGVIICNPHVPSMKVDVLYHVGLDTDTTDLRKQFGDVKFVIMGGSPKRMKKIAERLLKALDVQLPCGTGLANIACASDRYEMYKVGPILSVSHGMGVPSISILLHEMAKLLYHAGCQDVSFIRLGTCGGIGLEPGSVVITTSCLDCAFNDYFQLKILGKTVRRPAHLDEHLVKELIETAESMKPDFNVVAGKTMCADDFYEGRCHQGYFIFDVEQGRLDGAICEYTEEEKMVFLKKAYDCGVRNFEMESLGFAAFCQHLKIKAAVICVTLVNRLVSDQISTPLEIMHAWQERPLEILINYIKNQI</sequence>
<dbReference type="WBParaSite" id="maker-E.canG7_contigs_0133-snap-gene-0.18-mRNA-1">
    <property type="protein sequence ID" value="maker-E.canG7_contigs_0133-snap-gene-0.18-mRNA-1"/>
    <property type="gene ID" value="EcG7_07521"/>
</dbReference>
<evidence type="ECO:0000313" key="5">
    <source>
        <dbReference type="WBParaSite" id="maker-E.canG7_contigs_0133-snap-gene-0.18-mRNA-1"/>
    </source>
</evidence>
<dbReference type="NCBIfam" id="TIGR01719">
    <property type="entry name" value="euk_UDPppase"/>
    <property type="match status" value="1"/>
</dbReference>
<keyword evidence="4" id="KW-1185">Reference proteome</keyword>
<dbReference type="PANTHER" id="PTHR43691">
    <property type="entry name" value="URIDINE PHOSPHORYLASE"/>
    <property type="match status" value="1"/>
</dbReference>
<evidence type="ECO:0000313" key="4">
    <source>
        <dbReference type="Proteomes" id="UP000887562"/>
    </source>
</evidence>
<dbReference type="GO" id="GO:0006218">
    <property type="term" value="P:uridine catabolic process"/>
    <property type="evidence" value="ECO:0007669"/>
    <property type="project" value="TreeGrafter"/>
</dbReference>
<feature type="domain" description="Nucleoside phosphorylase" evidence="3">
    <location>
        <begin position="92"/>
        <end position="354"/>
    </location>
</feature>
<dbReference type="Pfam" id="PF01048">
    <property type="entry name" value="PNP_UDP_1"/>
    <property type="match status" value="1"/>
</dbReference>
<accession>A0A915ESM2</accession>
<dbReference type="Proteomes" id="UP000887562">
    <property type="component" value="Unplaced"/>
</dbReference>
<reference evidence="5" key="1">
    <citation type="submission" date="2022-11" db="UniProtKB">
        <authorList>
            <consortium name="WormBaseParasite"/>
        </authorList>
    </citation>
    <scope>IDENTIFICATION</scope>
</reference>
<dbReference type="CDD" id="cd17763">
    <property type="entry name" value="UP_hUPP-like"/>
    <property type="match status" value="1"/>
</dbReference>
<dbReference type="Gene3D" id="3.40.50.1580">
    <property type="entry name" value="Nucleoside phosphorylase domain"/>
    <property type="match status" value="1"/>
</dbReference>
<evidence type="ECO:0000259" key="3">
    <source>
        <dbReference type="Pfam" id="PF01048"/>
    </source>
</evidence>
<organism evidence="4 5">
    <name type="scientific">Echinococcus canadensis</name>
    <dbReference type="NCBI Taxonomy" id="519352"/>
    <lineage>
        <taxon>Eukaryota</taxon>
        <taxon>Metazoa</taxon>
        <taxon>Spiralia</taxon>
        <taxon>Lophotrochozoa</taxon>
        <taxon>Platyhelminthes</taxon>
        <taxon>Cestoda</taxon>
        <taxon>Eucestoda</taxon>
        <taxon>Cyclophyllidea</taxon>
        <taxon>Taeniidae</taxon>
        <taxon>Echinococcus</taxon>
        <taxon>Echinococcus canadensis group</taxon>
    </lineage>
</organism>
<dbReference type="PANTHER" id="PTHR43691:SF11">
    <property type="entry name" value="FI09636P-RELATED"/>
    <property type="match status" value="1"/>
</dbReference>